<evidence type="ECO:0000313" key="2">
    <source>
        <dbReference type="Proteomes" id="UP000322530"/>
    </source>
</evidence>
<dbReference type="AlphaFoldDB" id="A0A5A5TES2"/>
<reference evidence="1 2" key="1">
    <citation type="submission" date="2019-01" db="EMBL/GenBank/DDBJ databases">
        <title>Draft genome sequence of Dictyobacter sp. Uno17.</title>
        <authorList>
            <person name="Wang C.M."/>
            <person name="Zheng Y."/>
            <person name="Sakai Y."/>
            <person name="Abe K."/>
            <person name="Yokota A."/>
            <person name="Yabe S."/>
        </authorList>
    </citation>
    <scope>NUCLEOTIDE SEQUENCE [LARGE SCALE GENOMIC DNA]</scope>
    <source>
        <strain evidence="1 2">Uno17</strain>
    </source>
</reference>
<name>A0A5A5TES2_9CHLR</name>
<dbReference type="Proteomes" id="UP000322530">
    <property type="component" value="Unassembled WGS sequence"/>
</dbReference>
<dbReference type="EMBL" id="BIXY01000050">
    <property type="protein sequence ID" value="GCF09725.1"/>
    <property type="molecule type" value="Genomic_DNA"/>
</dbReference>
<organism evidence="1 2">
    <name type="scientific">Dictyobacter arantiisoli</name>
    <dbReference type="NCBI Taxonomy" id="2014874"/>
    <lineage>
        <taxon>Bacteria</taxon>
        <taxon>Bacillati</taxon>
        <taxon>Chloroflexota</taxon>
        <taxon>Ktedonobacteria</taxon>
        <taxon>Ktedonobacterales</taxon>
        <taxon>Dictyobacteraceae</taxon>
        <taxon>Dictyobacter</taxon>
    </lineage>
</organism>
<evidence type="ECO:0000313" key="1">
    <source>
        <dbReference type="EMBL" id="GCF09725.1"/>
    </source>
</evidence>
<gene>
    <name evidence="1" type="ORF">KDI_32890</name>
</gene>
<sequence>MRTRLFSVSCIVGAVFFGLFILVQPNVQAEKTDIIIPKPLNLSQMKASSLPDHPGHPAIDPVSSATEINTVHSNVEVSIRVKSDNVKTYLLSHEFPCGPLVAGAILKVVSIDLLSSKDASARLSGESLGLPDTAPVYLVKVQGPFKTTMMPFAPGAKAISQVPYGIEVFDAETGNMLIWSIPIYGN</sequence>
<dbReference type="RefSeq" id="WP_149402649.1">
    <property type="nucleotide sequence ID" value="NZ_BIXY01000050.1"/>
</dbReference>
<dbReference type="OrthoDB" id="10012528at2"/>
<proteinExistence type="predicted"/>
<comment type="caution">
    <text evidence="1">The sequence shown here is derived from an EMBL/GenBank/DDBJ whole genome shotgun (WGS) entry which is preliminary data.</text>
</comment>
<keyword evidence="2" id="KW-1185">Reference proteome</keyword>
<protein>
    <submittedName>
        <fullName evidence="1">Uncharacterized protein</fullName>
    </submittedName>
</protein>
<accession>A0A5A5TES2</accession>